<dbReference type="FunFam" id="3.30.342.10:FF:000002">
    <property type="entry name" value="DNA polymerase zeta catalytic subunit isoform X1"/>
    <property type="match status" value="1"/>
</dbReference>
<evidence type="ECO:0000256" key="1">
    <source>
        <dbReference type="ARBA" id="ARBA00049244"/>
    </source>
</evidence>
<dbReference type="Pfam" id="PF24055">
    <property type="entry name" value="POL3_N"/>
    <property type="match status" value="1"/>
</dbReference>
<protein>
    <submittedName>
        <fullName evidence="5">(California timema) hypothetical protein</fullName>
    </submittedName>
</protein>
<dbReference type="PANTHER" id="PTHR45812">
    <property type="entry name" value="DNA POLYMERASE ZETA CATALYTIC SUBUNIT"/>
    <property type="match status" value="1"/>
</dbReference>
<feature type="domain" description="DNA polymerase delta/zeta catalytic subunit N-terminal" evidence="3">
    <location>
        <begin position="145"/>
        <end position="222"/>
    </location>
</feature>
<sequence length="534" mass="59249">MRVQGYSDWAGTSAVASGRSCEHVEMSPSCWLVGDATTIIYYYTLIYDYIVAKSVAYLRNPSEKPPPVHSTEIRTSISPSSAVELNTTSALANYTTEADFYMSTPIRTLDVGYSDFRGAEVKQIPVIRVFGSTPTGRKACLHIHGVFPYIYIPYDGSEPHERLAYQVASALDKALNISQGSAASNTQHVYKIILVSGIPFYGYHAREHQFLKIYLYNPLMVKKTAELLQNGAILNKVFQPHEAHLTFILQFMIDYNLFGMSPVNLGAVKFRRSSETQVHPTEIRTSISPSSAVELNTTSALASYATEAGRSQEDVPEDLLLPEKVTRISSCELEVDALATDILNRDSLTGYHEFGKDFDIASSGCIRYVLEAKMGLAFVSRRLYQARCCCTGGELSVNPGLAGIWEDEKQRRRVEGRVSQITPQQSQERPFSHSTRSELCFKQLLKEKLRNQNSQDVSGRSMPQDVSYPAETPRDTEVIEASFLEPHVTPVSRIPVAPCTDEDDSLVNVELVLSLSSCGPRTTGLMQSGSQQCE</sequence>
<comment type="catalytic activity">
    <reaction evidence="1">
        <text>DNA(n) + a 2'-deoxyribonucleoside 5'-triphosphate = DNA(n+1) + diphosphate</text>
        <dbReference type="Rhea" id="RHEA:22508"/>
        <dbReference type="Rhea" id="RHEA-COMP:17339"/>
        <dbReference type="Rhea" id="RHEA-COMP:17340"/>
        <dbReference type="ChEBI" id="CHEBI:33019"/>
        <dbReference type="ChEBI" id="CHEBI:61560"/>
        <dbReference type="ChEBI" id="CHEBI:173112"/>
        <dbReference type="EC" id="2.7.7.7"/>
    </reaction>
</comment>
<dbReference type="InterPro" id="IPR056447">
    <property type="entry name" value="REV3_N"/>
</dbReference>
<dbReference type="InterPro" id="IPR012337">
    <property type="entry name" value="RNaseH-like_sf"/>
</dbReference>
<evidence type="ECO:0000313" key="5">
    <source>
        <dbReference type="EMBL" id="CAD7571396.1"/>
    </source>
</evidence>
<dbReference type="GO" id="GO:0003887">
    <property type="term" value="F:DNA-directed DNA polymerase activity"/>
    <property type="evidence" value="ECO:0007669"/>
    <property type="project" value="UniProtKB-EC"/>
</dbReference>
<evidence type="ECO:0000259" key="3">
    <source>
        <dbReference type="Pfam" id="PF24055"/>
    </source>
</evidence>
<dbReference type="GO" id="GO:0005634">
    <property type="term" value="C:nucleus"/>
    <property type="evidence" value="ECO:0007669"/>
    <property type="project" value="TreeGrafter"/>
</dbReference>
<dbReference type="InterPro" id="IPR056435">
    <property type="entry name" value="DPOD/Z_N"/>
</dbReference>
<dbReference type="PANTHER" id="PTHR45812:SF1">
    <property type="entry name" value="DNA POLYMERASE ZETA CATALYTIC SUBUNIT"/>
    <property type="match status" value="1"/>
</dbReference>
<evidence type="ECO:0000256" key="2">
    <source>
        <dbReference type="SAM" id="MobiDB-lite"/>
    </source>
</evidence>
<accession>A0A7R9P618</accession>
<gene>
    <name evidence="5" type="ORF">TCMB3V08_LOCUS4072</name>
</gene>
<feature type="domain" description="DNA polymerase zeta catalytic subunit N-terminal" evidence="4">
    <location>
        <begin position="98"/>
        <end position="144"/>
    </location>
</feature>
<dbReference type="Pfam" id="PF24065">
    <property type="entry name" value="REV3_N"/>
    <property type="match status" value="1"/>
</dbReference>
<organism evidence="5">
    <name type="scientific">Timema californicum</name>
    <name type="common">California timema</name>
    <name type="synonym">Walking stick</name>
    <dbReference type="NCBI Taxonomy" id="61474"/>
    <lineage>
        <taxon>Eukaryota</taxon>
        <taxon>Metazoa</taxon>
        <taxon>Ecdysozoa</taxon>
        <taxon>Arthropoda</taxon>
        <taxon>Hexapoda</taxon>
        <taxon>Insecta</taxon>
        <taxon>Pterygota</taxon>
        <taxon>Neoptera</taxon>
        <taxon>Polyneoptera</taxon>
        <taxon>Phasmatodea</taxon>
        <taxon>Timematodea</taxon>
        <taxon>Timematoidea</taxon>
        <taxon>Timematidae</taxon>
        <taxon>Timema</taxon>
    </lineage>
</organism>
<reference evidence="5" key="1">
    <citation type="submission" date="2020-11" db="EMBL/GenBank/DDBJ databases">
        <authorList>
            <person name="Tran Van P."/>
        </authorList>
    </citation>
    <scope>NUCLEOTIDE SEQUENCE</scope>
</reference>
<dbReference type="SUPFAM" id="SSF53098">
    <property type="entry name" value="Ribonuclease H-like"/>
    <property type="match status" value="1"/>
</dbReference>
<dbReference type="Gene3D" id="3.30.342.10">
    <property type="entry name" value="DNA Polymerase, chain B, domain 1"/>
    <property type="match status" value="1"/>
</dbReference>
<feature type="region of interest" description="Disordered" evidence="2">
    <location>
        <begin position="451"/>
        <end position="472"/>
    </location>
</feature>
<evidence type="ECO:0000259" key="4">
    <source>
        <dbReference type="Pfam" id="PF24065"/>
    </source>
</evidence>
<dbReference type="GO" id="GO:0042276">
    <property type="term" value="P:error-prone translesion synthesis"/>
    <property type="evidence" value="ECO:0007669"/>
    <property type="project" value="TreeGrafter"/>
</dbReference>
<dbReference type="GO" id="GO:0000724">
    <property type="term" value="P:double-strand break repair via homologous recombination"/>
    <property type="evidence" value="ECO:0007669"/>
    <property type="project" value="TreeGrafter"/>
</dbReference>
<dbReference type="AlphaFoldDB" id="A0A7R9P618"/>
<name>A0A7R9P618_TIMCA</name>
<dbReference type="GO" id="GO:0016035">
    <property type="term" value="C:zeta DNA polymerase complex"/>
    <property type="evidence" value="ECO:0007669"/>
    <property type="project" value="InterPro"/>
</dbReference>
<proteinExistence type="predicted"/>
<dbReference type="EMBL" id="OE180491">
    <property type="protein sequence ID" value="CAD7571396.1"/>
    <property type="molecule type" value="Genomic_DNA"/>
</dbReference>
<dbReference type="InterPro" id="IPR030559">
    <property type="entry name" value="PolZ_Rev3"/>
</dbReference>